<dbReference type="AlphaFoldDB" id="A0A3A8ILJ2"/>
<keyword evidence="1" id="KW-0802">TPR repeat</keyword>
<evidence type="ECO:0008006" key="7">
    <source>
        <dbReference type="Google" id="ProtNLM"/>
    </source>
</evidence>
<keyword evidence="4" id="KW-0732">Signal</keyword>
<feature type="chain" id="PRO_5017220373" description="Tetratricopeptide repeat protein" evidence="4">
    <location>
        <begin position="21"/>
        <end position="277"/>
    </location>
</feature>
<evidence type="ECO:0000256" key="2">
    <source>
        <dbReference type="SAM" id="MobiDB-lite"/>
    </source>
</evidence>
<protein>
    <recommendedName>
        <fullName evidence="7">Tetratricopeptide repeat protein</fullName>
    </recommendedName>
</protein>
<dbReference type="Proteomes" id="UP000268094">
    <property type="component" value="Unassembled WGS sequence"/>
</dbReference>
<sequence length="277" mass="30102">MRLVFVLSLALALAPGSALAQRGGTKAPNVQALLKEGKRLYDAGKYKEAADALKQAHEAQPHPQLMYNIAVALEYAGEPREAMTWYRQYVTSNSEDTNPALLKNSNRAIDRLRVQLDREDQAQATADADRKRLEGEAEAARKQAEEEQLAARRAEDDSSRQRQAEYDRALKSYQRQRIGAFAVGGVAVLGVGAGVLFGMQARDAREQFDNASTLEDKETFSDSTKSKALLADIGFGVGLAGAITAIILYPKEGPPTQGEVRVTLAPRGLGAGMEVHF</sequence>
<dbReference type="InterPro" id="IPR011990">
    <property type="entry name" value="TPR-like_helical_dom_sf"/>
</dbReference>
<feature type="signal peptide" evidence="4">
    <location>
        <begin position="1"/>
        <end position="20"/>
    </location>
</feature>
<evidence type="ECO:0000256" key="1">
    <source>
        <dbReference type="PROSITE-ProRule" id="PRU00339"/>
    </source>
</evidence>
<proteinExistence type="predicted"/>
<evidence type="ECO:0000256" key="4">
    <source>
        <dbReference type="SAM" id="SignalP"/>
    </source>
</evidence>
<organism evidence="5 6">
    <name type="scientific">Corallococcus terminator</name>
    <dbReference type="NCBI Taxonomy" id="2316733"/>
    <lineage>
        <taxon>Bacteria</taxon>
        <taxon>Pseudomonadati</taxon>
        <taxon>Myxococcota</taxon>
        <taxon>Myxococcia</taxon>
        <taxon>Myxococcales</taxon>
        <taxon>Cystobacterineae</taxon>
        <taxon>Myxococcaceae</taxon>
        <taxon>Corallococcus</taxon>
    </lineage>
</organism>
<gene>
    <name evidence="5" type="ORF">D7V88_22220</name>
</gene>
<keyword evidence="3" id="KW-1133">Transmembrane helix</keyword>
<dbReference type="Pfam" id="PF13432">
    <property type="entry name" value="TPR_16"/>
    <property type="match status" value="1"/>
</dbReference>
<keyword evidence="3" id="KW-0472">Membrane</keyword>
<dbReference type="Gene3D" id="1.25.40.10">
    <property type="entry name" value="Tetratricopeptide repeat domain"/>
    <property type="match status" value="1"/>
</dbReference>
<feature type="region of interest" description="Disordered" evidence="2">
    <location>
        <begin position="120"/>
        <end position="140"/>
    </location>
</feature>
<evidence type="ECO:0000313" key="5">
    <source>
        <dbReference type="EMBL" id="RKG84339.1"/>
    </source>
</evidence>
<dbReference type="SUPFAM" id="SSF48452">
    <property type="entry name" value="TPR-like"/>
    <property type="match status" value="1"/>
</dbReference>
<dbReference type="RefSeq" id="WP_120542658.1">
    <property type="nucleotide sequence ID" value="NZ_RAVZ01000158.1"/>
</dbReference>
<keyword evidence="3" id="KW-0812">Transmembrane</keyword>
<accession>A0A3A8ILJ2</accession>
<dbReference type="InterPro" id="IPR019734">
    <property type="entry name" value="TPR_rpt"/>
</dbReference>
<dbReference type="PROSITE" id="PS50005">
    <property type="entry name" value="TPR"/>
    <property type="match status" value="1"/>
</dbReference>
<dbReference type="EMBL" id="RAVZ01000158">
    <property type="protein sequence ID" value="RKG84339.1"/>
    <property type="molecule type" value="Genomic_DNA"/>
</dbReference>
<evidence type="ECO:0000313" key="6">
    <source>
        <dbReference type="Proteomes" id="UP000268094"/>
    </source>
</evidence>
<feature type="transmembrane region" description="Helical" evidence="3">
    <location>
        <begin position="178"/>
        <end position="199"/>
    </location>
</feature>
<evidence type="ECO:0000256" key="3">
    <source>
        <dbReference type="SAM" id="Phobius"/>
    </source>
</evidence>
<dbReference type="OrthoDB" id="5381575at2"/>
<reference evidence="6" key="1">
    <citation type="submission" date="2018-09" db="EMBL/GenBank/DDBJ databases">
        <authorList>
            <person name="Livingstone P.G."/>
            <person name="Whitworth D.E."/>
        </authorList>
    </citation>
    <scope>NUCLEOTIDE SEQUENCE [LARGE SCALE GENOMIC DNA]</scope>
    <source>
        <strain evidence="6">CA054A</strain>
    </source>
</reference>
<name>A0A3A8ILJ2_9BACT</name>
<keyword evidence="6" id="KW-1185">Reference proteome</keyword>
<feature type="repeat" description="TPR" evidence="1">
    <location>
        <begin position="30"/>
        <end position="63"/>
    </location>
</feature>
<comment type="caution">
    <text evidence="5">The sequence shown here is derived from an EMBL/GenBank/DDBJ whole genome shotgun (WGS) entry which is preliminary data.</text>
</comment>
<feature type="transmembrane region" description="Helical" evidence="3">
    <location>
        <begin position="229"/>
        <end position="249"/>
    </location>
</feature>